<organism evidence="5 6">
    <name type="scientific">Pundamilia nyererei</name>
    <dbReference type="NCBI Taxonomy" id="303518"/>
    <lineage>
        <taxon>Eukaryota</taxon>
        <taxon>Metazoa</taxon>
        <taxon>Chordata</taxon>
        <taxon>Craniata</taxon>
        <taxon>Vertebrata</taxon>
        <taxon>Euteleostomi</taxon>
        <taxon>Actinopterygii</taxon>
        <taxon>Neopterygii</taxon>
        <taxon>Teleostei</taxon>
        <taxon>Neoteleostei</taxon>
        <taxon>Acanthomorphata</taxon>
        <taxon>Ovalentaria</taxon>
        <taxon>Cichlomorphae</taxon>
        <taxon>Cichliformes</taxon>
        <taxon>Cichlidae</taxon>
        <taxon>African cichlids</taxon>
        <taxon>Pseudocrenilabrinae</taxon>
        <taxon>Haplochromini</taxon>
        <taxon>Pundamilia</taxon>
    </lineage>
</organism>
<dbReference type="AlphaFoldDB" id="A0A9Y3VM81"/>
<accession>A0A9Y3VM81</accession>
<dbReference type="SMART" id="SM00442">
    <property type="entry name" value="FGF"/>
    <property type="match status" value="1"/>
</dbReference>
<dbReference type="PRINTS" id="PR00262">
    <property type="entry name" value="IL1HBGF"/>
</dbReference>
<evidence type="ECO:0000256" key="1">
    <source>
        <dbReference type="ARBA" id="ARBA00007936"/>
    </source>
</evidence>
<dbReference type="FunFam" id="2.80.10.50:FF:000004">
    <property type="entry name" value="Fibroblast growth factor"/>
    <property type="match status" value="1"/>
</dbReference>
<sequence>TAPGDYSGVSHSAAGFTITPRYINVYIPDQPTSATASRTIFIPAVLQVLTPTVPVRLGFPKQRRFSWGEFLPLSFPFPAPAQHAPAPEHIHSSPSSTTMCRWTVTQGAPAAWFSSCPCRRPPSHLSLTLLLLLLLLGPSSSSPLSASSEHGRNAPAGTSPHFLISYPPPSSSPTPLHASSARLPRATNVSSSSATVVGRHVRSSYKHLQGDVRWRKLFSSQKFYLRIGEEGKVNGTGNKDDPYSVLEIKSVDVGVVAIKGLKSNHYLAIKKNGVLYGAREYGPDCRLIERIEENKYNTYASAQWLNKDKRMFVALNPKGKPMKGRKTRRKNPATHFLPILSEQR</sequence>
<protein>
    <recommendedName>
        <fullName evidence="3">Fibroblast growth factor</fullName>
        <shortName evidence="3">FGF</shortName>
    </recommendedName>
</protein>
<evidence type="ECO:0000256" key="4">
    <source>
        <dbReference type="SAM" id="MobiDB-lite"/>
    </source>
</evidence>
<keyword evidence="2" id="KW-0339">Growth factor</keyword>
<dbReference type="CDD" id="cd23306">
    <property type="entry name" value="beta-trefoil_FGF7-like"/>
    <property type="match status" value="1"/>
</dbReference>
<feature type="compositionally biased region" description="Basic residues" evidence="4">
    <location>
        <begin position="320"/>
        <end position="332"/>
    </location>
</feature>
<name>A0A9Y3VM81_9CICH</name>
<dbReference type="CTD" id="359830"/>
<dbReference type="InterPro" id="IPR002209">
    <property type="entry name" value="Fibroblast_GF_fam"/>
</dbReference>
<keyword evidence="5" id="KW-1185">Reference proteome</keyword>
<dbReference type="Gene3D" id="2.80.10.50">
    <property type="match status" value="1"/>
</dbReference>
<dbReference type="InterPro" id="IPR008996">
    <property type="entry name" value="IL1/FGF"/>
</dbReference>
<feature type="region of interest" description="Disordered" evidence="4">
    <location>
        <begin position="317"/>
        <end position="344"/>
    </location>
</feature>
<evidence type="ECO:0000313" key="5">
    <source>
        <dbReference type="Proteomes" id="UP000695023"/>
    </source>
</evidence>
<proteinExistence type="inferred from homology"/>
<reference evidence="6" key="1">
    <citation type="submission" date="2025-08" db="UniProtKB">
        <authorList>
            <consortium name="RefSeq"/>
        </authorList>
    </citation>
    <scope>IDENTIFICATION</scope>
</reference>
<comment type="similarity">
    <text evidence="1 3">Belongs to the heparin-binding growth factors family.</text>
</comment>
<dbReference type="GO" id="GO:0008083">
    <property type="term" value="F:growth factor activity"/>
    <property type="evidence" value="ECO:0007669"/>
    <property type="project" value="UniProtKB-KW"/>
</dbReference>
<dbReference type="PANTHER" id="PTHR11486">
    <property type="entry name" value="FIBROBLAST GROWTH FACTOR"/>
    <property type="match status" value="1"/>
</dbReference>
<feature type="non-terminal residue" evidence="6">
    <location>
        <position position="1"/>
    </location>
</feature>
<dbReference type="RefSeq" id="XP_005735420.1">
    <property type="nucleotide sequence ID" value="XM_005735363.1"/>
</dbReference>
<dbReference type="Pfam" id="PF00167">
    <property type="entry name" value="FGF"/>
    <property type="match status" value="1"/>
</dbReference>
<dbReference type="Proteomes" id="UP000695023">
    <property type="component" value="Unplaced"/>
</dbReference>
<dbReference type="SUPFAM" id="SSF50353">
    <property type="entry name" value="Cytokine"/>
    <property type="match status" value="1"/>
</dbReference>
<dbReference type="PRINTS" id="PR00263">
    <property type="entry name" value="HBGFFGF"/>
</dbReference>
<feature type="region of interest" description="Disordered" evidence="4">
    <location>
        <begin position="144"/>
        <end position="184"/>
    </location>
</feature>
<evidence type="ECO:0000313" key="6">
    <source>
        <dbReference type="RefSeq" id="XP_005735420.1"/>
    </source>
</evidence>
<evidence type="ECO:0000256" key="2">
    <source>
        <dbReference type="ARBA" id="ARBA00023030"/>
    </source>
</evidence>
<dbReference type="PROSITE" id="PS00247">
    <property type="entry name" value="HBGF_FGF"/>
    <property type="match status" value="1"/>
</dbReference>
<gene>
    <name evidence="6" type="primary">fgf10a</name>
</gene>
<evidence type="ECO:0000256" key="3">
    <source>
        <dbReference type="RuleBase" id="RU049442"/>
    </source>
</evidence>